<dbReference type="InterPro" id="IPR000873">
    <property type="entry name" value="AMP-dep_synth/lig_dom"/>
</dbReference>
<gene>
    <name evidence="8" type="ORF">F8M49_26630</name>
</gene>
<evidence type="ECO:0000313" key="9">
    <source>
        <dbReference type="Proteomes" id="UP001275440"/>
    </source>
</evidence>
<evidence type="ECO:0000256" key="2">
    <source>
        <dbReference type="ARBA" id="ARBA00022598"/>
    </source>
</evidence>
<dbReference type="InterPro" id="IPR045851">
    <property type="entry name" value="AMP-bd_C_sf"/>
</dbReference>
<dbReference type="InterPro" id="IPR025110">
    <property type="entry name" value="AMP-bd_C"/>
</dbReference>
<keyword evidence="3" id="KW-0547">Nucleotide-binding</keyword>
<dbReference type="SUPFAM" id="SSF56801">
    <property type="entry name" value="Acetyl-CoA synthetase-like"/>
    <property type="match status" value="1"/>
</dbReference>
<dbReference type="Proteomes" id="UP001275440">
    <property type="component" value="Unassembled WGS sequence"/>
</dbReference>
<reference evidence="8 9" key="1">
    <citation type="submission" date="2019-10" db="EMBL/GenBank/DDBJ databases">
        <title>Draft Genome Assembly of Rhodococcus zopfii DSM44189.</title>
        <authorList>
            <person name="Sutton J.M."/>
            <person name="Akob D.M."/>
            <person name="Bushman T.J."/>
        </authorList>
    </citation>
    <scope>NUCLEOTIDE SEQUENCE [LARGE SCALE GENOMIC DNA]</scope>
    <source>
        <strain evidence="8 9">DSM 44189</strain>
    </source>
</reference>
<evidence type="ECO:0000259" key="6">
    <source>
        <dbReference type="Pfam" id="PF00501"/>
    </source>
</evidence>
<dbReference type="PANTHER" id="PTHR43605:SF10">
    <property type="entry name" value="ACYL-COA SYNTHETASE MEDIUM CHAIN FAMILY MEMBER 3"/>
    <property type="match status" value="1"/>
</dbReference>
<protein>
    <submittedName>
        <fullName evidence="8">AMP-binding protein</fullName>
    </submittedName>
</protein>
<proteinExistence type="inferred from homology"/>
<evidence type="ECO:0000259" key="7">
    <source>
        <dbReference type="Pfam" id="PF13193"/>
    </source>
</evidence>
<feature type="compositionally biased region" description="Basic and acidic residues" evidence="5">
    <location>
        <begin position="19"/>
        <end position="30"/>
    </location>
</feature>
<keyword evidence="2" id="KW-0436">Ligase</keyword>
<keyword evidence="4" id="KW-0067">ATP-binding</keyword>
<dbReference type="InterPro" id="IPR051087">
    <property type="entry name" value="Mitochondrial_ACSM"/>
</dbReference>
<dbReference type="Gene3D" id="3.30.300.30">
    <property type="match status" value="1"/>
</dbReference>
<evidence type="ECO:0000256" key="4">
    <source>
        <dbReference type="ARBA" id="ARBA00022840"/>
    </source>
</evidence>
<feature type="domain" description="AMP-binding enzyme C-terminal" evidence="7">
    <location>
        <begin position="485"/>
        <end position="562"/>
    </location>
</feature>
<feature type="region of interest" description="Disordered" evidence="5">
    <location>
        <begin position="1"/>
        <end position="30"/>
    </location>
</feature>
<dbReference type="PANTHER" id="PTHR43605">
    <property type="entry name" value="ACYL-COENZYME A SYNTHETASE"/>
    <property type="match status" value="1"/>
</dbReference>
<dbReference type="Gene3D" id="3.40.50.12780">
    <property type="entry name" value="N-terminal domain of ligase-like"/>
    <property type="match status" value="1"/>
</dbReference>
<comment type="similarity">
    <text evidence="1">Belongs to the ATP-dependent AMP-binding enzyme family.</text>
</comment>
<dbReference type="Pfam" id="PF13193">
    <property type="entry name" value="AMP-binding_C"/>
    <property type="match status" value="1"/>
</dbReference>
<dbReference type="Pfam" id="PF00501">
    <property type="entry name" value="AMP-binding"/>
    <property type="match status" value="1"/>
</dbReference>
<name>A0ABU3WVQ0_9NOCA</name>
<feature type="domain" description="AMP-dependent synthetase/ligase" evidence="6">
    <location>
        <begin position="71"/>
        <end position="434"/>
    </location>
</feature>
<sequence>MTGVSHVDAASTSSDSSDAEQRPPTHSVTERYRAARDLLRDLGRDYRRAVDEFTWPDLGDRFNWAVDWFDAIARGNDRVALWIVEEDGSEDKYTFDELARRSDQVAAHLAAHGVARADRVVLMLDNQVELWEAMLAIMKLGAVIMPTTTALGPADLSDRIGRGGARHVIANVADTVKFDEIQGAYTRFAVGNGPAVPTGWVPFAEAYVLDAPPAAHPATAPHDPQLLYFTSGTTSRPKLVEHTQVSYPLGHLATSFWVGAGPGDVHLNISSPGWAKHAWSCFFAPWIAEATIFVYNYSRFDAAALLEQIRRAGVATFCAPPTVWRMLINADLSGGPGQLRELLSAGEPLNPEVMDQVRRHWGLTIRDGFGQTELPLAVGNVPGMPVKPGSMGLPLPGVPVVLVDPLTGARVDGVGEGELCVDLTARPISLMTGYQGDPERNAEAMAGGFYHTGDVASRDVDGYIFYVGRTDDVFKASDYKISPFELESVLIEHPAVAEAAVVPAPDEVRLAVPKAYVSLAPGHEPSRETALAILRHARENLAPYQRVRRLEFGNLPKTISGKIRRVELRGREEAGVIEGDEWRDDEFPELRS</sequence>
<accession>A0ABU3WVQ0</accession>
<dbReference type="PROSITE" id="PS00455">
    <property type="entry name" value="AMP_BINDING"/>
    <property type="match status" value="1"/>
</dbReference>
<evidence type="ECO:0000256" key="1">
    <source>
        <dbReference type="ARBA" id="ARBA00006432"/>
    </source>
</evidence>
<dbReference type="InterPro" id="IPR042099">
    <property type="entry name" value="ANL_N_sf"/>
</dbReference>
<evidence type="ECO:0000256" key="3">
    <source>
        <dbReference type="ARBA" id="ARBA00022741"/>
    </source>
</evidence>
<evidence type="ECO:0000256" key="5">
    <source>
        <dbReference type="SAM" id="MobiDB-lite"/>
    </source>
</evidence>
<comment type="caution">
    <text evidence="8">The sequence shown here is derived from an EMBL/GenBank/DDBJ whole genome shotgun (WGS) entry which is preliminary data.</text>
</comment>
<organism evidence="8 9">
    <name type="scientific">Rhodococcus zopfii</name>
    <dbReference type="NCBI Taxonomy" id="43772"/>
    <lineage>
        <taxon>Bacteria</taxon>
        <taxon>Bacillati</taxon>
        <taxon>Actinomycetota</taxon>
        <taxon>Actinomycetes</taxon>
        <taxon>Mycobacteriales</taxon>
        <taxon>Nocardiaceae</taxon>
        <taxon>Rhodococcus</taxon>
    </lineage>
</organism>
<evidence type="ECO:0000313" key="8">
    <source>
        <dbReference type="EMBL" id="MDV2478082.1"/>
    </source>
</evidence>
<dbReference type="InterPro" id="IPR020845">
    <property type="entry name" value="AMP-binding_CS"/>
</dbReference>
<dbReference type="EMBL" id="WBMO01000005">
    <property type="protein sequence ID" value="MDV2478082.1"/>
    <property type="molecule type" value="Genomic_DNA"/>
</dbReference>
<keyword evidence="9" id="KW-1185">Reference proteome</keyword>